<reference evidence="3 4" key="1">
    <citation type="journal article" date="2016" name="Int. J. Syst. Evol. Microbiol.">
        <title>Agromyces aureus sp. nov., isolated from the rhizosphere of Salix caprea L. grown in a heavy-metal-contaminated soil.</title>
        <authorList>
            <person name="Corretto E."/>
            <person name="Antonielli L."/>
            <person name="Sessitsch A."/>
            <person name="Compant S."/>
            <person name="Gorfer M."/>
            <person name="Kuffner M."/>
            <person name="Brader G."/>
        </authorList>
    </citation>
    <scope>NUCLEOTIDE SEQUENCE [LARGE SCALE GENOMIC DNA]</scope>
    <source>
        <strain evidence="3 4">AR33</strain>
    </source>
</reference>
<accession>A0A191WDK9</accession>
<organism evidence="3 4">
    <name type="scientific">Agromyces aureus</name>
    <dbReference type="NCBI Taxonomy" id="453304"/>
    <lineage>
        <taxon>Bacteria</taxon>
        <taxon>Bacillati</taxon>
        <taxon>Actinomycetota</taxon>
        <taxon>Actinomycetes</taxon>
        <taxon>Micrococcales</taxon>
        <taxon>Microbacteriaceae</taxon>
        <taxon>Agromyces</taxon>
    </lineage>
</organism>
<dbReference type="AlphaFoldDB" id="A0A191WDK9"/>
<dbReference type="InterPro" id="IPR029044">
    <property type="entry name" value="Nucleotide-diphossugar_trans"/>
</dbReference>
<dbReference type="PANTHER" id="PTHR48090:SF7">
    <property type="entry name" value="RFBJ PROTEIN"/>
    <property type="match status" value="1"/>
</dbReference>
<dbReference type="SUPFAM" id="SSF53448">
    <property type="entry name" value="Nucleotide-diphospho-sugar transferases"/>
    <property type="match status" value="1"/>
</dbReference>
<reference evidence="4" key="2">
    <citation type="submission" date="2016-01" db="EMBL/GenBank/DDBJ databases">
        <title>Complete genome sequence of Agromyces aureus AR33T and comparison with related organisms.</title>
        <authorList>
            <person name="Corretto E."/>
            <person name="Antonielli L."/>
            <person name="Sessitsch A."/>
            <person name="Brader G."/>
        </authorList>
    </citation>
    <scope>NUCLEOTIDE SEQUENCE [LARGE SCALE GENOMIC DNA]</scope>
    <source>
        <strain evidence="4">AR33</strain>
    </source>
</reference>
<proteinExistence type="inferred from homology"/>
<sequence length="286" mass="31822">MTARMSIVVPAHDEAAIISRLLEALVADPRADECEILVVANGCTDATVRIARTFEPTVRVVEIETASKIAALEAGDAAATTFPRAYVDADVLVDLPALLALADLLDEPDGPMIASPRFEVDTALASWPVRSHYRIWELTDYRRRGHIGSGIYALSREGRERFDAWPDVIADDRFVQQLFDLDERGTLEGHVFTVRSARTLGSHLRRTTRIARGNLELPDDPRVLDDDPIGDRMANLIRRVARRPSLWPAFAVYCATSTIPRLRARRAVIADASREWARDDTSRVVA</sequence>
<feature type="domain" description="Glycosyltransferase 2-like" evidence="2">
    <location>
        <begin position="6"/>
        <end position="139"/>
    </location>
</feature>
<dbReference type="OrthoDB" id="9771846at2"/>
<dbReference type="Gene3D" id="3.90.550.10">
    <property type="entry name" value="Spore Coat Polysaccharide Biosynthesis Protein SpsA, Chain A"/>
    <property type="match status" value="1"/>
</dbReference>
<gene>
    <name evidence="3" type="ORF">ATC03_05695</name>
</gene>
<dbReference type="STRING" id="453304.ATC03_05695"/>
<dbReference type="PANTHER" id="PTHR48090">
    <property type="entry name" value="UNDECAPRENYL-PHOSPHATE 4-DEOXY-4-FORMAMIDO-L-ARABINOSE TRANSFERASE-RELATED"/>
    <property type="match status" value="1"/>
</dbReference>
<evidence type="ECO:0000259" key="2">
    <source>
        <dbReference type="Pfam" id="PF00535"/>
    </source>
</evidence>
<evidence type="ECO:0000313" key="3">
    <source>
        <dbReference type="EMBL" id="ANJ26288.1"/>
    </source>
</evidence>
<protein>
    <recommendedName>
        <fullName evidence="2">Glycosyltransferase 2-like domain-containing protein</fullName>
    </recommendedName>
</protein>
<dbReference type="EMBL" id="CP013979">
    <property type="protein sequence ID" value="ANJ26288.1"/>
    <property type="molecule type" value="Genomic_DNA"/>
</dbReference>
<keyword evidence="4" id="KW-1185">Reference proteome</keyword>
<dbReference type="KEGG" id="agy:ATC03_05695"/>
<name>A0A191WDK9_9MICO</name>
<dbReference type="Pfam" id="PF00535">
    <property type="entry name" value="Glycos_transf_2"/>
    <property type="match status" value="1"/>
</dbReference>
<dbReference type="InterPro" id="IPR050256">
    <property type="entry name" value="Glycosyltransferase_2"/>
</dbReference>
<evidence type="ECO:0000256" key="1">
    <source>
        <dbReference type="ARBA" id="ARBA00006739"/>
    </source>
</evidence>
<comment type="similarity">
    <text evidence="1">Belongs to the glycosyltransferase 2 family.</text>
</comment>
<dbReference type="Proteomes" id="UP000078437">
    <property type="component" value="Chromosome"/>
</dbReference>
<evidence type="ECO:0000313" key="4">
    <source>
        <dbReference type="Proteomes" id="UP000078437"/>
    </source>
</evidence>
<dbReference type="InterPro" id="IPR001173">
    <property type="entry name" value="Glyco_trans_2-like"/>
</dbReference>